<dbReference type="EMBL" id="JALJOQ010000295">
    <property type="protein sequence ID" value="KAK9785679.1"/>
    <property type="molecule type" value="Genomic_DNA"/>
</dbReference>
<evidence type="ECO:0000313" key="2">
    <source>
        <dbReference type="Proteomes" id="UP001465755"/>
    </source>
</evidence>
<reference evidence="1 2" key="1">
    <citation type="journal article" date="2024" name="Nat. Commun.">
        <title>Phylogenomics reveals the evolutionary origins of lichenization in chlorophyte algae.</title>
        <authorList>
            <person name="Puginier C."/>
            <person name="Libourel C."/>
            <person name="Otte J."/>
            <person name="Skaloud P."/>
            <person name="Haon M."/>
            <person name="Grisel S."/>
            <person name="Petersen M."/>
            <person name="Berrin J.G."/>
            <person name="Delaux P.M."/>
            <person name="Dal Grande F."/>
            <person name="Keller J."/>
        </authorList>
    </citation>
    <scope>NUCLEOTIDE SEQUENCE [LARGE SCALE GENOMIC DNA]</scope>
    <source>
        <strain evidence="1 2">SAG 2036</strain>
    </source>
</reference>
<proteinExistence type="predicted"/>
<evidence type="ECO:0000313" key="1">
    <source>
        <dbReference type="EMBL" id="KAK9785679.1"/>
    </source>
</evidence>
<protein>
    <recommendedName>
        <fullName evidence="3">Peptidase C39-like domain-containing protein</fullName>
    </recommendedName>
</protein>
<dbReference type="AlphaFoldDB" id="A0AAW1NLJ0"/>
<keyword evidence="2" id="KW-1185">Reference proteome</keyword>
<comment type="caution">
    <text evidence="1">The sequence shown here is derived from an EMBL/GenBank/DDBJ whole genome shotgun (WGS) entry which is preliminary data.</text>
</comment>
<dbReference type="Proteomes" id="UP001465755">
    <property type="component" value="Unassembled WGS sequence"/>
</dbReference>
<sequence length="141" mass="16166">MDPFGNRGQFAMETKDQIRQFKEAWLDRPGATWKIYEMKVNLQVDQYNCGPWNIWMATQWLSYHACDDYLDKDFPTYFTEISLAGHSPAANAGDALRRAYTNFIHEADLDAGLPRLPANALSQQRRRSNAIAFIEYGAVTP</sequence>
<name>A0AAW1NLJ0_9CHLO</name>
<gene>
    <name evidence="1" type="ORF">WJX73_002543</name>
</gene>
<evidence type="ECO:0008006" key="3">
    <source>
        <dbReference type="Google" id="ProtNLM"/>
    </source>
</evidence>
<accession>A0AAW1NLJ0</accession>
<organism evidence="1 2">
    <name type="scientific">Symbiochloris irregularis</name>
    <dbReference type="NCBI Taxonomy" id="706552"/>
    <lineage>
        <taxon>Eukaryota</taxon>
        <taxon>Viridiplantae</taxon>
        <taxon>Chlorophyta</taxon>
        <taxon>core chlorophytes</taxon>
        <taxon>Trebouxiophyceae</taxon>
        <taxon>Trebouxiales</taxon>
        <taxon>Trebouxiaceae</taxon>
        <taxon>Symbiochloris</taxon>
    </lineage>
</organism>